<accession>A0A9Q2P0J2</accession>
<sequence length="171" mass="17891">MRRFCPAAFAVSLSLGTAGIAMADGQAAISAFNAYCFQAGQTAAQARDNMQALAGDPLPFELTFWDATLEAAPADAPYGVERRCEVSWEGNQPQAAIDALRVQMNTPPVFGRPTTMPATHSAQPGTALIEARELLQGRVAVVHVGTRGGASAVKTFMAVDRLPVAMAPGDS</sequence>
<name>A0A9Q2P0J2_9RHOB</name>
<dbReference type="AlphaFoldDB" id="A0A9Q2P0J2"/>
<evidence type="ECO:0000256" key="1">
    <source>
        <dbReference type="SAM" id="SignalP"/>
    </source>
</evidence>
<dbReference type="RefSeq" id="WP_231033354.1">
    <property type="nucleotide sequence ID" value="NZ_JAJNGX010000003.1"/>
</dbReference>
<feature type="chain" id="PRO_5040343217" evidence="1">
    <location>
        <begin position="24"/>
        <end position="171"/>
    </location>
</feature>
<reference evidence="2" key="1">
    <citation type="submission" date="2021-01" db="EMBL/GenBank/DDBJ databases">
        <title>Diatom-associated Roseobacters Show Island Model of Population Structure.</title>
        <authorList>
            <person name="Qu L."/>
            <person name="Feng X."/>
            <person name="Chen Y."/>
            <person name="Li L."/>
            <person name="Wang X."/>
            <person name="Hu Z."/>
            <person name="Wang H."/>
            <person name="Luo H."/>
        </authorList>
    </citation>
    <scope>NUCLEOTIDE SEQUENCE</scope>
    <source>
        <strain evidence="2">SM26-45</strain>
    </source>
</reference>
<keyword evidence="1" id="KW-0732">Signal</keyword>
<dbReference type="EMBL" id="JAFBWN010000003">
    <property type="protein sequence ID" value="MBM2354322.1"/>
    <property type="molecule type" value="Genomic_DNA"/>
</dbReference>
<comment type="caution">
    <text evidence="2">The sequence shown here is derived from an EMBL/GenBank/DDBJ whole genome shotgun (WGS) entry which is preliminary data.</text>
</comment>
<feature type="signal peptide" evidence="1">
    <location>
        <begin position="1"/>
        <end position="23"/>
    </location>
</feature>
<dbReference type="Proteomes" id="UP000809337">
    <property type="component" value="Unassembled WGS sequence"/>
</dbReference>
<evidence type="ECO:0000313" key="3">
    <source>
        <dbReference type="Proteomes" id="UP000809337"/>
    </source>
</evidence>
<evidence type="ECO:0000313" key="2">
    <source>
        <dbReference type="EMBL" id="MBM2354322.1"/>
    </source>
</evidence>
<proteinExistence type="predicted"/>
<protein>
    <submittedName>
        <fullName evidence="2">Uncharacterized protein</fullName>
    </submittedName>
</protein>
<organism evidence="2 3">
    <name type="scientific">Pseudosulfitobacter pseudonitzschiae</name>
    <dbReference type="NCBI Taxonomy" id="1402135"/>
    <lineage>
        <taxon>Bacteria</taxon>
        <taxon>Pseudomonadati</taxon>
        <taxon>Pseudomonadota</taxon>
        <taxon>Alphaproteobacteria</taxon>
        <taxon>Rhodobacterales</taxon>
        <taxon>Roseobacteraceae</taxon>
        <taxon>Pseudosulfitobacter</taxon>
    </lineage>
</organism>
<gene>
    <name evidence="2" type="ORF">JQX14_07225</name>
</gene>